<reference evidence="1" key="2">
    <citation type="submission" date="2023-01" db="EMBL/GenBank/DDBJ databases">
        <authorList>
            <person name="Sun Q."/>
            <person name="Evtushenko L."/>
        </authorList>
    </citation>
    <scope>NUCLEOTIDE SEQUENCE</scope>
    <source>
        <strain evidence="1">VKM Ac-1020</strain>
    </source>
</reference>
<dbReference type="RefSeq" id="WP_271174693.1">
    <property type="nucleotide sequence ID" value="NZ_BSEJ01000022.1"/>
</dbReference>
<gene>
    <name evidence="1" type="ORF">GCM10017576_31440</name>
</gene>
<comment type="caution">
    <text evidence="1">The sequence shown here is derived from an EMBL/GenBank/DDBJ whole genome shotgun (WGS) entry which is preliminary data.</text>
</comment>
<dbReference type="AlphaFoldDB" id="A0A9W6LY85"/>
<evidence type="ECO:0000313" key="2">
    <source>
        <dbReference type="Proteomes" id="UP001142462"/>
    </source>
</evidence>
<evidence type="ECO:0000313" key="1">
    <source>
        <dbReference type="EMBL" id="GLJ63013.1"/>
    </source>
</evidence>
<sequence length="60" mass="6947">MNHRWQQLDAEFRREWTGHPVDEIEPHARKMVDRLSPGVSSELARAYAISVSEGRPFGLE</sequence>
<protein>
    <submittedName>
        <fullName evidence="1">Uncharacterized protein</fullName>
    </submittedName>
</protein>
<dbReference type="Proteomes" id="UP001142462">
    <property type="component" value="Unassembled WGS sequence"/>
</dbReference>
<organism evidence="1 2">
    <name type="scientific">Microbacterium barkeri</name>
    <dbReference type="NCBI Taxonomy" id="33917"/>
    <lineage>
        <taxon>Bacteria</taxon>
        <taxon>Bacillati</taxon>
        <taxon>Actinomycetota</taxon>
        <taxon>Actinomycetes</taxon>
        <taxon>Micrococcales</taxon>
        <taxon>Microbacteriaceae</taxon>
        <taxon>Microbacterium</taxon>
    </lineage>
</organism>
<accession>A0A9W6LY85</accession>
<proteinExistence type="predicted"/>
<reference evidence="1" key="1">
    <citation type="journal article" date="2014" name="Int. J. Syst. Evol. Microbiol.">
        <title>Complete genome sequence of Corynebacterium casei LMG S-19264T (=DSM 44701T), isolated from a smear-ripened cheese.</title>
        <authorList>
            <consortium name="US DOE Joint Genome Institute (JGI-PGF)"/>
            <person name="Walter F."/>
            <person name="Albersmeier A."/>
            <person name="Kalinowski J."/>
            <person name="Ruckert C."/>
        </authorList>
    </citation>
    <scope>NUCLEOTIDE SEQUENCE</scope>
    <source>
        <strain evidence="1">VKM Ac-1020</strain>
    </source>
</reference>
<dbReference type="EMBL" id="BSEJ01000022">
    <property type="protein sequence ID" value="GLJ63013.1"/>
    <property type="molecule type" value="Genomic_DNA"/>
</dbReference>
<name>A0A9W6LY85_9MICO</name>
<keyword evidence="2" id="KW-1185">Reference proteome</keyword>